<dbReference type="Pfam" id="PF06212">
    <property type="entry name" value="GRIM-19"/>
    <property type="match status" value="1"/>
</dbReference>
<keyword evidence="8 14" id="KW-0249">Electron transport</keyword>
<evidence type="ECO:0000256" key="3">
    <source>
        <dbReference type="ARBA" id="ARBA00018192"/>
    </source>
</evidence>
<evidence type="ECO:0000256" key="14">
    <source>
        <dbReference type="RuleBase" id="RU368034"/>
    </source>
</evidence>
<keyword evidence="9 14" id="KW-1133">Transmembrane helix</keyword>
<dbReference type="EMBL" id="BMAO01034598">
    <property type="protein sequence ID" value="GFQ97713.1"/>
    <property type="molecule type" value="Genomic_DNA"/>
</dbReference>
<proteinExistence type="inferred from homology"/>
<evidence type="ECO:0000256" key="9">
    <source>
        <dbReference type="ARBA" id="ARBA00022989"/>
    </source>
</evidence>
<dbReference type="GO" id="GO:0045271">
    <property type="term" value="C:respiratory chain complex I"/>
    <property type="evidence" value="ECO:0007669"/>
    <property type="project" value="UniProtKB-UniRule"/>
</dbReference>
<dbReference type="PANTHER" id="PTHR12966">
    <property type="entry name" value="NADH DEHYDROGENASE UBIQUINONE 1 ALPHA SUBCOMPLEX SUBUNIT 13"/>
    <property type="match status" value="1"/>
</dbReference>
<evidence type="ECO:0000256" key="7">
    <source>
        <dbReference type="ARBA" id="ARBA00022792"/>
    </source>
</evidence>
<keyword evidence="4 14" id="KW-0813">Transport</keyword>
<evidence type="ECO:0000256" key="6">
    <source>
        <dbReference type="ARBA" id="ARBA00022692"/>
    </source>
</evidence>
<name>A0A8X6L8H6_TRICU</name>
<evidence type="ECO:0000313" key="16">
    <source>
        <dbReference type="Proteomes" id="UP000887116"/>
    </source>
</evidence>
<dbReference type="GO" id="GO:0005743">
    <property type="term" value="C:mitochondrial inner membrane"/>
    <property type="evidence" value="ECO:0007669"/>
    <property type="project" value="UniProtKB-SubCell"/>
</dbReference>
<reference evidence="15" key="1">
    <citation type="submission" date="2020-07" db="EMBL/GenBank/DDBJ databases">
        <title>Multicomponent nature underlies the extraordinary mechanical properties of spider dragline silk.</title>
        <authorList>
            <person name="Kono N."/>
            <person name="Nakamura H."/>
            <person name="Mori M."/>
            <person name="Yoshida Y."/>
            <person name="Ohtoshi R."/>
            <person name="Malay A.D."/>
            <person name="Moran D.A.P."/>
            <person name="Tomita M."/>
            <person name="Numata K."/>
            <person name="Arakawa K."/>
        </authorList>
    </citation>
    <scope>NUCLEOTIDE SEQUENCE</scope>
</reference>
<evidence type="ECO:0000256" key="1">
    <source>
        <dbReference type="ARBA" id="ARBA00004298"/>
    </source>
</evidence>
<evidence type="ECO:0000313" key="15">
    <source>
        <dbReference type="EMBL" id="GFQ97713.1"/>
    </source>
</evidence>
<keyword evidence="6 14" id="KW-0812">Transmembrane</keyword>
<keyword evidence="5 14" id="KW-0679">Respiratory chain</keyword>
<evidence type="ECO:0000256" key="4">
    <source>
        <dbReference type="ARBA" id="ARBA00022448"/>
    </source>
</evidence>
<dbReference type="AlphaFoldDB" id="A0A8X6L8H6"/>
<keyword evidence="16" id="KW-1185">Reference proteome</keyword>
<comment type="similarity">
    <text evidence="2 14">Belongs to the complex I NDUFA13 subunit family.</text>
</comment>
<gene>
    <name evidence="15" type="primary">AVEN_96827_1</name>
    <name evidence="15" type="ORF">TNCT_217531</name>
</gene>
<evidence type="ECO:0000256" key="10">
    <source>
        <dbReference type="ARBA" id="ARBA00023128"/>
    </source>
</evidence>
<keyword evidence="11 14" id="KW-0472">Membrane</keyword>
<accession>A0A8X6L8H6</accession>
<sequence>MSAEGFRQEMPPKGGFGGIAWQRIPLKKPWSGLKLFTAWAILTGASFRVYIEGIRYRRRLQRENDDVYVALEPLLVAERDRMIKTQNLLKASHALLVYLSLLFANRLCCLKCDNFKNSY</sequence>
<comment type="subcellular location">
    <subcellularLocation>
        <location evidence="1 14">Mitochondrion inner membrane</location>
        <topology evidence="1 14">Single-pass membrane protein</topology>
        <orientation evidence="1 14">Matrix side</orientation>
    </subcellularLocation>
</comment>
<comment type="caution">
    <text evidence="15">The sequence shown here is derived from an EMBL/GenBank/DDBJ whole genome shotgun (WGS) entry which is preliminary data.</text>
</comment>
<dbReference type="PANTHER" id="PTHR12966:SF0">
    <property type="entry name" value="NADH DEHYDROGENASE [UBIQUINONE] 1 ALPHA SUBCOMPLEX SUBUNIT 13"/>
    <property type="match status" value="1"/>
</dbReference>
<dbReference type="OrthoDB" id="3308at2759"/>
<evidence type="ECO:0000256" key="12">
    <source>
        <dbReference type="ARBA" id="ARBA00045908"/>
    </source>
</evidence>
<comment type="subunit">
    <text evidence="13">Complex I is composed of 45 different subunits. Interacts with CARD15, but not with CARD4. Interacts with STAT3, but not with STAT1, STAT2 and STAT5A. Interacts with OLFM4.</text>
</comment>
<comment type="function">
    <text evidence="14">Complex I functions in the transfer of electrons from NADH to the respiratory chain. Accessory subunit of the mitochondrial membrane respiratory chain NADH dehydrogenase (Complex I), that is believed not to be involved in catalysis.</text>
</comment>
<organism evidence="15 16">
    <name type="scientific">Trichonephila clavata</name>
    <name type="common">Joro spider</name>
    <name type="synonym">Nephila clavata</name>
    <dbReference type="NCBI Taxonomy" id="2740835"/>
    <lineage>
        <taxon>Eukaryota</taxon>
        <taxon>Metazoa</taxon>
        <taxon>Ecdysozoa</taxon>
        <taxon>Arthropoda</taxon>
        <taxon>Chelicerata</taxon>
        <taxon>Arachnida</taxon>
        <taxon>Araneae</taxon>
        <taxon>Araneomorphae</taxon>
        <taxon>Entelegynae</taxon>
        <taxon>Araneoidea</taxon>
        <taxon>Nephilidae</taxon>
        <taxon>Trichonephila</taxon>
    </lineage>
</organism>
<keyword evidence="7 14" id="KW-0999">Mitochondrion inner membrane</keyword>
<evidence type="ECO:0000256" key="11">
    <source>
        <dbReference type="ARBA" id="ARBA00023136"/>
    </source>
</evidence>
<protein>
    <recommendedName>
        <fullName evidence="3 14">NADH dehydrogenase [ubiquinone] 1 alpha subcomplex subunit 13</fullName>
    </recommendedName>
</protein>
<feature type="transmembrane region" description="Helical" evidence="14">
    <location>
        <begin position="33"/>
        <end position="51"/>
    </location>
</feature>
<evidence type="ECO:0000256" key="5">
    <source>
        <dbReference type="ARBA" id="ARBA00022660"/>
    </source>
</evidence>
<dbReference type="InterPro" id="IPR009346">
    <property type="entry name" value="GRIM-19"/>
</dbReference>
<evidence type="ECO:0000256" key="2">
    <source>
        <dbReference type="ARBA" id="ARBA00007312"/>
    </source>
</evidence>
<evidence type="ECO:0000256" key="8">
    <source>
        <dbReference type="ARBA" id="ARBA00022982"/>
    </source>
</evidence>
<dbReference type="Proteomes" id="UP000887116">
    <property type="component" value="Unassembled WGS sequence"/>
</dbReference>
<keyword evidence="10 14" id="KW-0496">Mitochondrion</keyword>
<comment type="function">
    <text evidence="12">Accessory subunit of the mitochondrial membrane respiratory chain NADH dehydrogenase (Complex I), that is believed not to be involved in catalysis. Complex I functions in the transfer of electrons from NADH to the respiratory chain. The immediate electron acceptor for the enzyme is believed to be ubiquinone. Involved in the interferon/all-trans-retinoic acid (IFN/RA) induced cell death. This apoptotic activity is inhibited by interaction with viral IRF1. Prevents the transactivation of STAT3 target genes. May play a role in CARD15-mediated innate mucosal responses and serve to regulate intestinal epithelial cell responses to microbes.</text>
</comment>
<evidence type="ECO:0000256" key="13">
    <source>
        <dbReference type="ARBA" id="ARBA00046797"/>
    </source>
</evidence>